<name>A0ABX1TZR0_9PROT</name>
<keyword evidence="2" id="KW-0732">Signal</keyword>
<organism evidence="3 4">
    <name type="scientific">Candidatus Accumulibacter phosphatis</name>
    <dbReference type="NCBI Taxonomy" id="327160"/>
    <lineage>
        <taxon>Bacteria</taxon>
        <taxon>Pseudomonadati</taxon>
        <taxon>Pseudomonadota</taxon>
        <taxon>Betaproteobacteria</taxon>
        <taxon>Candidatus Accumulibacter</taxon>
    </lineage>
</organism>
<reference evidence="3 4" key="1">
    <citation type="submission" date="2019-03" db="EMBL/GenBank/DDBJ databases">
        <title>Metabolic reconstructions from genomes of highly enriched 'Candidatus Accumulibacter' and 'Candidatus Competibacter' bioreactor populations.</title>
        <authorList>
            <person name="Annavajhala M.K."/>
            <person name="Welles L."/>
            <person name="Abbas B."/>
            <person name="Sorokin D."/>
            <person name="Park H."/>
            <person name="Van Loosdrecht M."/>
            <person name="Chandran K."/>
        </authorList>
    </citation>
    <scope>NUCLEOTIDE SEQUENCE [LARGE SCALE GENOMIC DNA]</scope>
    <source>
        <strain evidence="3 4">SBR_S</strain>
    </source>
</reference>
<feature type="chain" id="PRO_5047111623" description="DUF4124 domain-containing protein" evidence="2">
    <location>
        <begin position="30"/>
        <end position="217"/>
    </location>
</feature>
<proteinExistence type="predicted"/>
<dbReference type="RefSeq" id="WP_169066797.1">
    <property type="nucleotide sequence ID" value="NZ_SPMY01000030.1"/>
</dbReference>
<accession>A0ABX1TZR0</accession>
<sequence>MRAAASIGLLMALMALMALVVAGTGASFAAAQIFCCHDESGKQVCGDILPAACYGRAYRELGQSGRTAKVVDAPLTAEERAAKAAEAKLRQERERVENEQRRRDQALLNTYGSEKDIEVMRSRTLGDLDTAIKAAEERIVEIRKRREKFENEAEFYKNRRLPAEIAKGLRDADYEIRAQESVIDSKRKDQQAVRLKYDEDLRRFRDILTRAAAGQRR</sequence>
<evidence type="ECO:0008006" key="5">
    <source>
        <dbReference type="Google" id="ProtNLM"/>
    </source>
</evidence>
<gene>
    <name evidence="3" type="ORF">E4Q23_11590</name>
</gene>
<feature type="coiled-coil region" evidence="1">
    <location>
        <begin position="75"/>
        <end position="159"/>
    </location>
</feature>
<feature type="signal peptide" evidence="2">
    <location>
        <begin position="1"/>
        <end position="29"/>
    </location>
</feature>
<protein>
    <recommendedName>
        <fullName evidence="5">DUF4124 domain-containing protein</fullName>
    </recommendedName>
</protein>
<evidence type="ECO:0000256" key="1">
    <source>
        <dbReference type="SAM" id="Coils"/>
    </source>
</evidence>
<keyword evidence="4" id="KW-1185">Reference proteome</keyword>
<evidence type="ECO:0000313" key="3">
    <source>
        <dbReference type="EMBL" id="NMQ28339.1"/>
    </source>
</evidence>
<evidence type="ECO:0000256" key="2">
    <source>
        <dbReference type="SAM" id="SignalP"/>
    </source>
</evidence>
<evidence type="ECO:0000313" key="4">
    <source>
        <dbReference type="Proteomes" id="UP000749010"/>
    </source>
</evidence>
<dbReference type="EMBL" id="SPMY01000030">
    <property type="protein sequence ID" value="NMQ28339.1"/>
    <property type="molecule type" value="Genomic_DNA"/>
</dbReference>
<keyword evidence="1" id="KW-0175">Coiled coil</keyword>
<dbReference type="Proteomes" id="UP000749010">
    <property type="component" value="Unassembled WGS sequence"/>
</dbReference>
<comment type="caution">
    <text evidence="3">The sequence shown here is derived from an EMBL/GenBank/DDBJ whole genome shotgun (WGS) entry which is preliminary data.</text>
</comment>